<feature type="compositionally biased region" description="Low complexity" evidence="12">
    <location>
        <begin position="387"/>
        <end position="401"/>
    </location>
</feature>
<dbReference type="Gene3D" id="1.10.10.10">
    <property type="entry name" value="Winged helix-like DNA-binding domain superfamily/Winged helix DNA-binding domain"/>
    <property type="match status" value="1"/>
</dbReference>
<keyword evidence="4" id="KW-0808">Transferase</keyword>
<dbReference type="Pfam" id="PF01853">
    <property type="entry name" value="MOZ_SAS"/>
    <property type="match status" value="1"/>
</dbReference>
<organism evidence="14 15">
    <name type="scientific">Pristionchus fissidentatus</name>
    <dbReference type="NCBI Taxonomy" id="1538716"/>
    <lineage>
        <taxon>Eukaryota</taxon>
        <taxon>Metazoa</taxon>
        <taxon>Ecdysozoa</taxon>
        <taxon>Nematoda</taxon>
        <taxon>Chromadorea</taxon>
        <taxon>Rhabditida</taxon>
        <taxon>Rhabditina</taxon>
        <taxon>Diplogasteromorpha</taxon>
        <taxon>Diplogasteroidea</taxon>
        <taxon>Neodiplogasteridae</taxon>
        <taxon>Pristionchus</taxon>
    </lineage>
</organism>
<keyword evidence="9" id="KW-0007">Acetylation</keyword>
<dbReference type="Gene3D" id="3.40.630.30">
    <property type="match status" value="1"/>
</dbReference>
<dbReference type="GO" id="GO:0070776">
    <property type="term" value="C:MOZ/MORF histone acetyltransferase complex"/>
    <property type="evidence" value="ECO:0007669"/>
    <property type="project" value="TreeGrafter"/>
</dbReference>
<keyword evidence="10" id="KW-0539">Nucleus</keyword>
<dbReference type="InterPro" id="IPR036388">
    <property type="entry name" value="WH-like_DNA-bd_sf"/>
</dbReference>
<keyword evidence="7" id="KW-0862">Zinc</keyword>
<feature type="compositionally biased region" description="Acidic residues" evidence="12">
    <location>
        <begin position="862"/>
        <end position="878"/>
    </location>
</feature>
<keyword evidence="15" id="KW-1185">Reference proteome</keyword>
<proteinExistence type="inferred from homology"/>
<dbReference type="GO" id="GO:0040029">
    <property type="term" value="P:epigenetic regulation of gene expression"/>
    <property type="evidence" value="ECO:0007669"/>
    <property type="project" value="UniProtKB-ARBA"/>
</dbReference>
<protein>
    <recommendedName>
        <fullName evidence="3">histone acetyltransferase</fullName>
        <ecNumber evidence="3">2.3.1.48</ecNumber>
    </recommendedName>
</protein>
<dbReference type="GO" id="GO:0008270">
    <property type="term" value="F:zinc ion binding"/>
    <property type="evidence" value="ECO:0007669"/>
    <property type="project" value="UniProtKB-KW"/>
</dbReference>
<evidence type="ECO:0000256" key="1">
    <source>
        <dbReference type="ARBA" id="ARBA00004123"/>
    </source>
</evidence>
<dbReference type="GO" id="GO:0005634">
    <property type="term" value="C:nucleus"/>
    <property type="evidence" value="ECO:0007669"/>
    <property type="project" value="UniProtKB-SubCell"/>
</dbReference>
<dbReference type="InterPro" id="IPR002717">
    <property type="entry name" value="HAT_MYST-type"/>
</dbReference>
<dbReference type="EMBL" id="BTSY01000004">
    <property type="protein sequence ID" value="GMT24575.1"/>
    <property type="molecule type" value="Genomic_DNA"/>
</dbReference>
<feature type="region of interest" description="Disordered" evidence="12">
    <location>
        <begin position="706"/>
        <end position="930"/>
    </location>
</feature>
<evidence type="ECO:0000256" key="9">
    <source>
        <dbReference type="ARBA" id="ARBA00022990"/>
    </source>
</evidence>
<keyword evidence="5" id="KW-0479">Metal-binding</keyword>
<evidence type="ECO:0000259" key="13">
    <source>
        <dbReference type="PROSITE" id="PS51726"/>
    </source>
</evidence>
<evidence type="ECO:0000256" key="6">
    <source>
        <dbReference type="ARBA" id="ARBA00022771"/>
    </source>
</evidence>
<dbReference type="InterPro" id="IPR040706">
    <property type="entry name" value="Zf-MYST"/>
</dbReference>
<feature type="region of interest" description="Disordered" evidence="12">
    <location>
        <begin position="948"/>
        <end position="1062"/>
    </location>
</feature>
<feature type="compositionally biased region" description="Basic and acidic residues" evidence="12">
    <location>
        <begin position="13"/>
        <end position="35"/>
    </location>
</feature>
<feature type="compositionally biased region" description="Polar residues" evidence="12">
    <location>
        <begin position="39"/>
        <end position="49"/>
    </location>
</feature>
<dbReference type="GO" id="GO:0003712">
    <property type="term" value="F:transcription coregulator activity"/>
    <property type="evidence" value="ECO:0007669"/>
    <property type="project" value="TreeGrafter"/>
</dbReference>
<feature type="compositionally biased region" description="Low complexity" evidence="12">
    <location>
        <begin position="1015"/>
        <end position="1033"/>
    </location>
</feature>
<dbReference type="Pfam" id="PF17772">
    <property type="entry name" value="zf-MYST"/>
    <property type="match status" value="1"/>
</dbReference>
<dbReference type="AlphaFoldDB" id="A0AAV5VYE2"/>
<feature type="compositionally biased region" description="Low complexity" evidence="12">
    <location>
        <begin position="485"/>
        <end position="497"/>
    </location>
</feature>
<reference evidence="14" key="1">
    <citation type="submission" date="2023-10" db="EMBL/GenBank/DDBJ databases">
        <title>Genome assembly of Pristionchus species.</title>
        <authorList>
            <person name="Yoshida K."/>
            <person name="Sommer R.J."/>
        </authorList>
    </citation>
    <scope>NUCLEOTIDE SEQUENCE</scope>
    <source>
        <strain evidence="14">RS5133</strain>
    </source>
</reference>
<dbReference type="InterPro" id="IPR016181">
    <property type="entry name" value="Acyl_CoA_acyltransferase"/>
</dbReference>
<feature type="compositionally biased region" description="Basic and acidic residues" evidence="12">
    <location>
        <begin position="501"/>
        <end position="519"/>
    </location>
</feature>
<evidence type="ECO:0000313" key="14">
    <source>
        <dbReference type="EMBL" id="GMT24575.1"/>
    </source>
</evidence>
<name>A0AAV5VYE2_9BILA</name>
<evidence type="ECO:0000256" key="8">
    <source>
        <dbReference type="ARBA" id="ARBA00022853"/>
    </source>
</evidence>
<evidence type="ECO:0000256" key="10">
    <source>
        <dbReference type="ARBA" id="ARBA00023242"/>
    </source>
</evidence>
<dbReference type="PROSITE" id="PS51726">
    <property type="entry name" value="MYST_HAT"/>
    <property type="match status" value="1"/>
</dbReference>
<sequence>MTPSTSTAALAASEKKSSKKRKDDASKNGLKDRIKAQSPIESTGTGAGSSIITNGGEMWGDILIPAETWAMYEACTLKANEGVEKTALLSADGSEIPRWPETICFGRYEMETWFTAPYPNEYANTKRLFICEFCLKYMRTLNQLIRHSKKCEMWHPPGNEIYRKDDVSVFEVDGNVAGVYCQNLCLLAKLYLDHKTLYYDVEPFLFYIVTKNDERGCHFVGYFSKEKYSAQKFNLSCIVTLPCYHKQGFGRFLIDFSYLLSRREKMVGTPERPLSDLGRVSYAAYWRSALLEYLRKKIKVEKRKEFKLADVAADTGISLYDTVEVLEALGMLVKSENSGAVEFIYKEDLVEGHWKKAVANKERIWIDEHSLKWTPTQHTPSKDFGHVRSPPRVVSPTPSSTHGVTPTGVPFAACGSTIKRGALAAANAGAAAAASSSTPRKHPQATSSKANDKKQRAIRQLKLTEIGFGTPKATSTPARKSRRIAAASEDSSLASTSSDEEEKKKKTESKSSCKTDSTRRRTRRSEDSEESSDEEKKGGGASPKKRPTAPPPPSTSAAAAAGRRSSGAARGGAVASSPQKGGKKRGTRRDSDDDEEGEVSSAYATSSSDESDDSDGDFSTSFRPNGLSSRRPTAPSKGKKGGKGKPNGNVPKKGKSVPQKGGTAKKNGVTNTQPVMVNEKKKELKSPGKVFPPNYLKTIAAVSAARHLQPDASEAAAAAAAQELDAAAESSSAAAADDGRPASPADSLCSTATIPMRQAPEAADQSMMTDDAHESEGTHTPGPSASARSSRPSSSAVKSGGRRGEKKRNGEKMRREESSDDEMTDSSIGGSSSGSSFRGASPRPIGDRVPSTSGGTMNMGFEPEDDDEEEDQEMEEDADRTMRMEIAEGAAPPASSSSSERPPSLQAMSPLEREAQEAPPTLGSLLSHEMAKDGLDAAGSCSSGVSMLQLSQPRKSSAAAATPMLMNGLGESKPGSSRDDHPNAACSTDDSEDDAPPRLSPQYGGGEGAEGDFPAAGCSSSNDDGAASDASAAPILAPSNVSRSISLDHTTSTAAAAAAGCS</sequence>
<feature type="compositionally biased region" description="Low complexity" evidence="12">
    <location>
        <begin position="783"/>
        <end position="799"/>
    </location>
</feature>
<feature type="compositionally biased region" description="Low complexity" evidence="12">
    <location>
        <begin position="1"/>
        <end position="12"/>
    </location>
</feature>
<evidence type="ECO:0000313" key="15">
    <source>
        <dbReference type="Proteomes" id="UP001432322"/>
    </source>
</evidence>
<feature type="compositionally biased region" description="Low complexity" evidence="12">
    <location>
        <begin position="825"/>
        <end position="841"/>
    </location>
</feature>
<feature type="region of interest" description="Disordered" evidence="12">
    <location>
        <begin position="376"/>
        <end position="404"/>
    </location>
</feature>
<feature type="compositionally biased region" description="Polar residues" evidence="12">
    <location>
        <begin position="1039"/>
        <end position="1053"/>
    </location>
</feature>
<feature type="compositionally biased region" description="Basic and acidic residues" evidence="12">
    <location>
        <begin position="807"/>
        <end position="817"/>
    </location>
</feature>
<feature type="compositionally biased region" description="Low complexity" evidence="12">
    <location>
        <begin position="887"/>
        <end position="904"/>
    </location>
</feature>
<dbReference type="EC" id="2.3.1.48" evidence="3"/>
<evidence type="ECO:0000256" key="4">
    <source>
        <dbReference type="ARBA" id="ARBA00022679"/>
    </source>
</evidence>
<feature type="non-terminal residue" evidence="14">
    <location>
        <position position="1062"/>
    </location>
</feature>
<evidence type="ECO:0000256" key="2">
    <source>
        <dbReference type="ARBA" id="ARBA00010107"/>
    </source>
</evidence>
<dbReference type="InterPro" id="IPR050603">
    <property type="entry name" value="MYST_HAT"/>
</dbReference>
<evidence type="ECO:0000256" key="7">
    <source>
        <dbReference type="ARBA" id="ARBA00022833"/>
    </source>
</evidence>
<gene>
    <name evidence="14" type="ORF">PFISCL1PPCAC_15872</name>
</gene>
<feature type="compositionally biased region" description="Low complexity" evidence="12">
    <location>
        <begin position="599"/>
        <end position="608"/>
    </location>
</feature>
<feature type="active site" description="Proton donor/acceptor" evidence="11">
    <location>
        <position position="271"/>
    </location>
</feature>
<dbReference type="FunFam" id="3.30.60.60:FF:000001">
    <property type="entry name" value="Histone acetyltransferase"/>
    <property type="match status" value="1"/>
</dbReference>
<dbReference type="PANTHER" id="PTHR10615:SF217">
    <property type="entry name" value="HISTONE ACETYLTRANSFERASE"/>
    <property type="match status" value="1"/>
</dbReference>
<keyword evidence="8" id="KW-0156">Chromatin regulator</keyword>
<dbReference type="GO" id="GO:0003682">
    <property type="term" value="F:chromatin binding"/>
    <property type="evidence" value="ECO:0007669"/>
    <property type="project" value="TreeGrafter"/>
</dbReference>
<feature type="compositionally biased region" description="Low complexity" evidence="12">
    <location>
        <begin position="710"/>
        <end position="747"/>
    </location>
</feature>
<feature type="region of interest" description="Disordered" evidence="12">
    <location>
        <begin position="432"/>
        <end position="693"/>
    </location>
</feature>
<dbReference type="SUPFAM" id="SSF55729">
    <property type="entry name" value="Acyl-CoA N-acyltransferases (Nat)"/>
    <property type="match status" value="1"/>
</dbReference>
<feature type="compositionally biased region" description="Low complexity" evidence="12">
    <location>
        <begin position="555"/>
        <end position="578"/>
    </location>
</feature>
<dbReference type="Gene3D" id="3.30.60.60">
    <property type="entry name" value="N-acetyl transferase-like"/>
    <property type="match status" value="1"/>
</dbReference>
<dbReference type="GO" id="GO:0010484">
    <property type="term" value="F:histone H3 acetyltransferase activity"/>
    <property type="evidence" value="ECO:0007669"/>
    <property type="project" value="TreeGrafter"/>
</dbReference>
<evidence type="ECO:0000256" key="3">
    <source>
        <dbReference type="ARBA" id="ARBA00013184"/>
    </source>
</evidence>
<dbReference type="Proteomes" id="UP001432322">
    <property type="component" value="Unassembled WGS sequence"/>
</dbReference>
<evidence type="ECO:0000256" key="5">
    <source>
        <dbReference type="ARBA" id="ARBA00022723"/>
    </source>
</evidence>
<evidence type="ECO:0000256" key="12">
    <source>
        <dbReference type="SAM" id="MobiDB-lite"/>
    </source>
</evidence>
<evidence type="ECO:0000256" key="11">
    <source>
        <dbReference type="PIRSR" id="PIRSR602717-51"/>
    </source>
</evidence>
<feature type="region of interest" description="Disordered" evidence="12">
    <location>
        <begin position="1"/>
        <end position="49"/>
    </location>
</feature>
<comment type="caution">
    <text evidence="14">The sequence shown here is derived from an EMBL/GenBank/DDBJ whole genome shotgun (WGS) entry which is preliminary data.</text>
</comment>
<accession>A0AAV5VYE2</accession>
<dbReference type="PANTHER" id="PTHR10615">
    <property type="entry name" value="HISTONE ACETYLTRANSFERASE"/>
    <property type="match status" value="1"/>
</dbReference>
<dbReference type="GO" id="GO:0006357">
    <property type="term" value="P:regulation of transcription by RNA polymerase II"/>
    <property type="evidence" value="ECO:0007669"/>
    <property type="project" value="TreeGrafter"/>
</dbReference>
<dbReference type="FunFam" id="3.40.630.30:FF:000001">
    <property type="entry name" value="Histone acetyltransferase"/>
    <property type="match status" value="1"/>
</dbReference>
<comment type="similarity">
    <text evidence="2">Belongs to the MYST (SAS/MOZ) family.</text>
</comment>
<feature type="domain" description="MYST-type HAT" evidence="13">
    <location>
        <begin position="95"/>
        <end position="375"/>
    </location>
</feature>
<comment type="subcellular location">
    <subcellularLocation>
        <location evidence="1">Nucleus</location>
    </subcellularLocation>
</comment>
<keyword evidence="6" id="KW-0863">Zinc-finger</keyword>